<sequence>MLPTCPDADLDRLAATIASSTTTAPSKQDQYGIILTIKNMKRYLATDARKLIRWAYNVLQQRTPTKDQPSNSVLAVRMVRDPINAALVEFLIQSISFCEAIDDSVMDTLFNLAKDSAGTSATSLWLVCYVSEKLHTCTLQHIHKYLIVQFAKVGNPHISASNTMDTAQTQLTTFAATFFSHMLGSHAEAVQQSLLDTFEAYITWTNGMDDSTFSGSDMDVDQIDTRAYTLGYMLGLPKVSADLTNACWGAITRKLLNDDVLGNIFVYEREESKSLVRTIEGDVQTVSKIFPGWLYGVAFDRNGVVMKHALDIAIILDTMAHNPRLGLEHLMPSGQASVIDSLRPTFEQLNLEPASIDIVDWVVSILNSESAQRQKDGLKIPLFLLQLIILKNNEPSIAIDTLVQLITSIVRTPDDDDSVSNGYGRYIILTLVEAATEKWPDIFQSTLGSIFSKAIATHIANSAGAVNVQKILANITLLFEDGGSQDEEKSNTRPGFSAFQLYIMQHWRQVLLLFVNHPSMECRALGYRMLTVSKLWEYDMVEGASDYIDPNVLARLLADAWFRHMKNRYLYFEKETEACVLDEFENLIVHCCQNTKLAKAIHTSFLDAILGGALEIFPPVDLKALQEEKKNLLEKMEAADFNPSNDTQNVVSSLSVVQGPTPSNQSRPPQFLVTPKFLKNELEIQDLTYIDNVERTARLFYGFKDTNSSEEQVRSIILHVLSHMSSKWPSSTATWQAYDDALPRNIPSPRDIAIGNAFKDYPVLFLILDKCSRVVQYPVDDTLRSILVYFIAFWHMSQVAQAPTALKFATQLEETIRLIMLLKEVLPKSLMDIYHILPFMSAQDVGSVLYQVVWPYVRLEHPPSEIPGLAAATTTTQGENAKPPKQEMETKCLDNMVSLYKNRLTVLQSAPSWQQALEKEAMRIAGILFLFTLHTMFGVIRAIPRGASRLPLTAKKGHNYYKGTGTGAMGRHTKRGGYKVDWNRVRTYVVPDLEGFTLGPYVSRKTTPPKNPQ</sequence>
<dbReference type="PANTHER" id="PTHR21338">
    <property type="entry name" value="MITOCHONDRIAL RIBOSOMAL PROTEIN L41"/>
    <property type="match status" value="1"/>
</dbReference>
<reference evidence="8 9" key="1">
    <citation type="submission" date="2023-03" db="EMBL/GenBank/DDBJ databases">
        <title>Genome sequence of Lichtheimia ornata CBS 291.66.</title>
        <authorList>
            <person name="Mohabir J.T."/>
            <person name="Shea T.P."/>
            <person name="Kurbessoian T."/>
            <person name="Berby B."/>
            <person name="Fontaine J."/>
            <person name="Livny J."/>
            <person name="Gnirke A."/>
            <person name="Stajich J.E."/>
            <person name="Cuomo C.A."/>
        </authorList>
    </citation>
    <scope>NUCLEOTIDE SEQUENCE [LARGE SCALE GENOMIC DNA]</scope>
    <source>
        <strain evidence="8">CBS 291.66</strain>
    </source>
</reference>
<evidence type="ECO:0000256" key="6">
    <source>
        <dbReference type="ARBA" id="ARBA00023274"/>
    </source>
</evidence>
<accession>A0AAD7Y0V0</accession>
<dbReference type="Proteomes" id="UP001234581">
    <property type="component" value="Unassembled WGS sequence"/>
</dbReference>
<keyword evidence="5" id="KW-0496">Mitochondrion</keyword>
<dbReference type="Pfam" id="PF14838">
    <property type="entry name" value="INTS5_C"/>
    <property type="match status" value="1"/>
</dbReference>
<feature type="non-terminal residue" evidence="8">
    <location>
        <position position="1"/>
    </location>
</feature>
<dbReference type="GO" id="GO:0006412">
    <property type="term" value="P:translation"/>
    <property type="evidence" value="ECO:0007669"/>
    <property type="project" value="TreeGrafter"/>
</dbReference>
<dbReference type="Pfam" id="PF09809">
    <property type="entry name" value="MRP-L27"/>
    <property type="match status" value="1"/>
</dbReference>
<evidence type="ECO:0000256" key="2">
    <source>
        <dbReference type="ARBA" id="ARBA00010152"/>
    </source>
</evidence>
<keyword evidence="9" id="KW-1185">Reference proteome</keyword>
<protein>
    <recommendedName>
        <fullName evidence="7">Integrator complex subunit 5 C-terminal domain-containing protein</fullName>
    </recommendedName>
</protein>
<organism evidence="8 9">
    <name type="scientific">Lichtheimia ornata</name>
    <dbReference type="NCBI Taxonomy" id="688661"/>
    <lineage>
        <taxon>Eukaryota</taxon>
        <taxon>Fungi</taxon>
        <taxon>Fungi incertae sedis</taxon>
        <taxon>Mucoromycota</taxon>
        <taxon>Mucoromycotina</taxon>
        <taxon>Mucoromycetes</taxon>
        <taxon>Mucorales</taxon>
        <taxon>Lichtheimiaceae</taxon>
        <taxon>Lichtheimia</taxon>
    </lineage>
</organism>
<dbReference type="InterPro" id="IPR019189">
    <property type="entry name" value="Ribosomal_mL41"/>
</dbReference>
<evidence type="ECO:0000256" key="4">
    <source>
        <dbReference type="ARBA" id="ARBA00022980"/>
    </source>
</evidence>
<comment type="subcellular location">
    <subcellularLocation>
        <location evidence="1">Mitochondrion</location>
    </subcellularLocation>
</comment>
<keyword evidence="4" id="KW-0689">Ribosomal protein</keyword>
<dbReference type="RefSeq" id="XP_058345399.1">
    <property type="nucleotide sequence ID" value="XM_058484010.1"/>
</dbReference>
<comment type="similarity">
    <text evidence="2">Belongs to the mitochondrion-specific ribosomal protein mL41 family.</text>
</comment>
<dbReference type="PANTHER" id="PTHR21338:SF0">
    <property type="entry name" value="LARGE RIBOSOMAL SUBUNIT PROTEIN ML41"/>
    <property type="match status" value="1"/>
</dbReference>
<evidence type="ECO:0000256" key="5">
    <source>
        <dbReference type="ARBA" id="ARBA00023128"/>
    </source>
</evidence>
<evidence type="ECO:0000259" key="7">
    <source>
        <dbReference type="Pfam" id="PF14838"/>
    </source>
</evidence>
<evidence type="ECO:0000313" key="8">
    <source>
        <dbReference type="EMBL" id="KAJ8660486.1"/>
    </source>
</evidence>
<dbReference type="InterPro" id="IPR029444">
    <property type="entry name" value="INTS5_C"/>
</dbReference>
<dbReference type="GeneID" id="83211357"/>
<proteinExistence type="inferred from homology"/>
<keyword evidence="3" id="KW-0809">Transit peptide</keyword>
<gene>
    <name evidence="8" type="ORF">O0I10_003944</name>
</gene>
<dbReference type="GO" id="GO:0005762">
    <property type="term" value="C:mitochondrial large ribosomal subunit"/>
    <property type="evidence" value="ECO:0007669"/>
    <property type="project" value="InterPro"/>
</dbReference>
<keyword evidence="6" id="KW-0687">Ribonucleoprotein</keyword>
<dbReference type="EMBL" id="JARTCD010000013">
    <property type="protein sequence ID" value="KAJ8660486.1"/>
    <property type="molecule type" value="Genomic_DNA"/>
</dbReference>
<evidence type="ECO:0000256" key="3">
    <source>
        <dbReference type="ARBA" id="ARBA00022946"/>
    </source>
</evidence>
<comment type="caution">
    <text evidence="8">The sequence shown here is derived from an EMBL/GenBank/DDBJ whole genome shotgun (WGS) entry which is preliminary data.</text>
</comment>
<feature type="domain" description="Integrator complex subunit 5 C-terminal" evidence="7">
    <location>
        <begin position="749"/>
        <end position="863"/>
    </location>
</feature>
<evidence type="ECO:0000313" key="9">
    <source>
        <dbReference type="Proteomes" id="UP001234581"/>
    </source>
</evidence>
<name>A0AAD7Y0V0_9FUNG</name>
<evidence type="ECO:0000256" key="1">
    <source>
        <dbReference type="ARBA" id="ARBA00004173"/>
    </source>
</evidence>
<dbReference type="GO" id="GO:0003735">
    <property type="term" value="F:structural constituent of ribosome"/>
    <property type="evidence" value="ECO:0007669"/>
    <property type="project" value="InterPro"/>
</dbReference>
<dbReference type="AlphaFoldDB" id="A0AAD7Y0V0"/>